<feature type="domain" description="Peptidase U32 collagenase" evidence="1">
    <location>
        <begin position="6"/>
        <end position="102"/>
    </location>
</feature>
<reference evidence="2" key="1">
    <citation type="submission" date="2020-10" db="EMBL/GenBank/DDBJ databases">
        <authorList>
            <person name="Gilroy R."/>
        </authorList>
    </citation>
    <scope>NUCLEOTIDE SEQUENCE</scope>
    <source>
        <strain evidence="2">17073</strain>
    </source>
</reference>
<reference evidence="2" key="2">
    <citation type="journal article" date="2021" name="PeerJ">
        <title>Extensive microbial diversity within the chicken gut microbiome revealed by metagenomics and culture.</title>
        <authorList>
            <person name="Gilroy R."/>
            <person name="Ravi A."/>
            <person name="Getino M."/>
            <person name="Pursley I."/>
            <person name="Horton D.L."/>
            <person name="Alikhan N.F."/>
            <person name="Baker D."/>
            <person name="Gharbi K."/>
            <person name="Hall N."/>
            <person name="Watson M."/>
            <person name="Adriaenssens E.M."/>
            <person name="Foster-Nyarko E."/>
            <person name="Jarju S."/>
            <person name="Secka A."/>
            <person name="Antonio M."/>
            <person name="Oren A."/>
            <person name="Chaudhuri R.R."/>
            <person name="La Ragione R."/>
            <person name="Hildebrand F."/>
            <person name="Pallen M.J."/>
        </authorList>
    </citation>
    <scope>NUCLEOTIDE SEQUENCE</scope>
    <source>
        <strain evidence="2">17073</strain>
    </source>
</reference>
<name>A0A9D1IL31_9BACT</name>
<dbReference type="Pfam" id="PF12392">
    <property type="entry name" value="DUF3656"/>
    <property type="match status" value="1"/>
</dbReference>
<proteinExistence type="predicted"/>
<dbReference type="InterPro" id="IPR020988">
    <property type="entry name" value="Pept_U32_collagenase"/>
</dbReference>
<protein>
    <submittedName>
        <fullName evidence="2">DUF3656 domain-containing protein</fullName>
    </submittedName>
</protein>
<evidence type="ECO:0000313" key="2">
    <source>
        <dbReference type="EMBL" id="HIU38940.1"/>
    </source>
</evidence>
<comment type="caution">
    <text evidence="2">The sequence shown here is derived from an EMBL/GenBank/DDBJ whole genome shotgun (WGS) entry which is preliminary data.</text>
</comment>
<evidence type="ECO:0000259" key="1">
    <source>
        <dbReference type="Pfam" id="PF12392"/>
    </source>
</evidence>
<accession>A0A9D1IL31</accession>
<sequence length="217" mass="24419">LQSNNSADRKLPIDIECWPTATGFAVKVTGDDGVYAIINMTSANNPKANTSQEETQKRILGKLGDTPFYLRHFNAGHLAEIFIPASLLSQAKRRAIKAFEHAKKSGYRFEQRKTEDKSFPYMADSITFTGNVSNKAARTFYADHGVKAIEDAMECGKMDSSNTILMTTRYCLRRELNCCLKKEGKEKLPAQLFLESGDIRFSVEFDCKHCQMLLKKA</sequence>
<organism evidence="2 3">
    <name type="scientific">Candidatus Limisoma intestinavium</name>
    <dbReference type="NCBI Taxonomy" id="2840856"/>
    <lineage>
        <taxon>Bacteria</taxon>
        <taxon>Pseudomonadati</taxon>
        <taxon>Bacteroidota</taxon>
        <taxon>Bacteroidia</taxon>
        <taxon>Bacteroidales</taxon>
        <taxon>Candidatus Limisoma</taxon>
    </lineage>
</organism>
<evidence type="ECO:0000313" key="3">
    <source>
        <dbReference type="Proteomes" id="UP000824076"/>
    </source>
</evidence>
<dbReference type="EMBL" id="DVMS01000134">
    <property type="protein sequence ID" value="HIU38940.1"/>
    <property type="molecule type" value="Genomic_DNA"/>
</dbReference>
<dbReference type="AlphaFoldDB" id="A0A9D1IL31"/>
<feature type="non-terminal residue" evidence="2">
    <location>
        <position position="1"/>
    </location>
</feature>
<gene>
    <name evidence="2" type="ORF">IAD18_04665</name>
</gene>
<dbReference type="Proteomes" id="UP000824076">
    <property type="component" value="Unassembled WGS sequence"/>
</dbReference>